<dbReference type="Proteomes" id="UP000310158">
    <property type="component" value="Unassembled WGS sequence"/>
</dbReference>
<reference evidence="1 2" key="1">
    <citation type="submission" date="2019-02" db="EMBL/GenBank/DDBJ databases">
        <title>Genome sequencing of the rare red list fungi Bondarzewia mesenterica.</title>
        <authorList>
            <person name="Buettner E."/>
            <person name="Kellner H."/>
        </authorList>
    </citation>
    <scope>NUCLEOTIDE SEQUENCE [LARGE SCALE GENOMIC DNA]</scope>
    <source>
        <strain evidence="1 2">DSM 108281</strain>
    </source>
</reference>
<evidence type="ECO:0008006" key="3">
    <source>
        <dbReference type="Google" id="ProtNLM"/>
    </source>
</evidence>
<organism evidence="1 2">
    <name type="scientific">Bondarzewia mesenterica</name>
    <dbReference type="NCBI Taxonomy" id="1095465"/>
    <lineage>
        <taxon>Eukaryota</taxon>
        <taxon>Fungi</taxon>
        <taxon>Dikarya</taxon>
        <taxon>Basidiomycota</taxon>
        <taxon>Agaricomycotina</taxon>
        <taxon>Agaricomycetes</taxon>
        <taxon>Russulales</taxon>
        <taxon>Bondarzewiaceae</taxon>
        <taxon>Bondarzewia</taxon>
    </lineage>
</organism>
<keyword evidence="2" id="KW-1185">Reference proteome</keyword>
<protein>
    <recommendedName>
        <fullName evidence="3">Helitron helicase-like domain-containing protein</fullName>
    </recommendedName>
</protein>
<evidence type="ECO:0000313" key="1">
    <source>
        <dbReference type="EMBL" id="THH11175.1"/>
    </source>
</evidence>
<dbReference type="PANTHER" id="PTHR23274">
    <property type="entry name" value="DNA HELICASE-RELATED"/>
    <property type="match status" value="1"/>
</dbReference>
<dbReference type="PANTHER" id="PTHR23274:SF11">
    <property type="entry name" value="ATP-DEPENDENT DNA HELICASE PIF1"/>
    <property type="match status" value="1"/>
</dbReference>
<dbReference type="InterPro" id="IPR027417">
    <property type="entry name" value="P-loop_NTPase"/>
</dbReference>
<gene>
    <name evidence="1" type="ORF">EW146_g8134</name>
</gene>
<dbReference type="AlphaFoldDB" id="A0A4S4LHH1"/>
<dbReference type="EMBL" id="SGPL01000529">
    <property type="protein sequence ID" value="THH11175.1"/>
    <property type="molecule type" value="Genomic_DNA"/>
</dbReference>
<evidence type="ECO:0000313" key="2">
    <source>
        <dbReference type="Proteomes" id="UP000310158"/>
    </source>
</evidence>
<proteinExistence type="predicted"/>
<accession>A0A4S4LHH1</accession>
<dbReference type="SUPFAM" id="SSF52540">
    <property type="entry name" value="P-loop containing nucleoside triphosphate hydrolases"/>
    <property type="match status" value="1"/>
</dbReference>
<comment type="caution">
    <text evidence="1">The sequence shown here is derived from an EMBL/GenBank/DDBJ whole genome shotgun (WGS) entry which is preliminary data.</text>
</comment>
<sequence length="256" mass="29371">MSPSEALYWPSDPARDSIDAQVSSAIYDEFRDVIILKEQVRVTDSRWNQFLQNLRYGMKVMVTTNVETDLDVMNGARGEIVDIILHPDEPDLERKPDVELQHMPVCILVNMQRTRATQLEGLPPSVIPIEPAALTFQIKVRQKNGSYITRRVRRRQFPITPAYAFTDYRSQGQTIPYVLVDLATPPTGKLSLFNLYVALSRSSGRDTIRLLWDFDDKLFLTSHSDALMAEDERLLQLDETTKTAWDRICEGRQQAL</sequence>
<name>A0A4S4LHH1_9AGAM</name>
<dbReference type="OrthoDB" id="2986975at2759"/>